<dbReference type="Proteomes" id="UP000501726">
    <property type="component" value="Chromosome"/>
</dbReference>
<feature type="domain" description="Transglycosylase SLT" evidence="1">
    <location>
        <begin position="17"/>
        <end position="199"/>
    </location>
</feature>
<dbReference type="EMBL" id="AP021889">
    <property type="protein sequence ID" value="BBP46947.1"/>
    <property type="molecule type" value="Genomic_DNA"/>
</dbReference>
<gene>
    <name evidence="2" type="ORF">THMIRHAS_23200</name>
</gene>
<evidence type="ECO:0000313" key="2">
    <source>
        <dbReference type="EMBL" id="BBP46947.1"/>
    </source>
</evidence>
<accession>A0A6F8PY26</accession>
<dbReference type="SUPFAM" id="SSF53955">
    <property type="entry name" value="Lysozyme-like"/>
    <property type="match status" value="1"/>
</dbReference>
<dbReference type="InterPro" id="IPR045795">
    <property type="entry name" value="SLT_4"/>
</dbReference>
<proteinExistence type="predicted"/>
<dbReference type="KEGG" id="tse:THMIRHAS_23200"/>
<evidence type="ECO:0000313" key="3">
    <source>
        <dbReference type="Proteomes" id="UP000501726"/>
    </source>
</evidence>
<organism evidence="2 3">
    <name type="scientific">Thiosulfatimonas sediminis</name>
    <dbReference type="NCBI Taxonomy" id="2675054"/>
    <lineage>
        <taxon>Bacteria</taxon>
        <taxon>Pseudomonadati</taxon>
        <taxon>Pseudomonadota</taxon>
        <taxon>Gammaproteobacteria</taxon>
        <taxon>Thiotrichales</taxon>
        <taxon>Piscirickettsiaceae</taxon>
        <taxon>Thiosulfatimonas</taxon>
    </lineage>
</organism>
<dbReference type="Pfam" id="PF19489">
    <property type="entry name" value="SLT_4"/>
    <property type="match status" value="1"/>
</dbReference>
<dbReference type="InterPro" id="IPR023346">
    <property type="entry name" value="Lysozyme-like_dom_sf"/>
</dbReference>
<sequence length="200" mass="23440">MEISMRITKTLWLSIHLTVMGVLISGCSSTPPPKKTLDDICSIFYYDDDWFDAAQNSFKRWGTPPWIQLAFVHQESTFKPHAKPKMEYFLGIPIGRSSSAFGYAQATDAAWYDYQKKTGRWNAKRNDIDDALDFIGWYNYQSFQRLGISRTDPFKLYLAYHEGHTGYKQRSYLQKAWLPPVAKKVSERARMYRSQYQQCR</sequence>
<dbReference type="PROSITE" id="PS51257">
    <property type="entry name" value="PROKAR_LIPOPROTEIN"/>
    <property type="match status" value="1"/>
</dbReference>
<name>A0A6F8PY26_9GAMM</name>
<keyword evidence="3" id="KW-1185">Reference proteome</keyword>
<dbReference type="AlphaFoldDB" id="A0A6F8PY26"/>
<reference evidence="3" key="1">
    <citation type="submission" date="2019-11" db="EMBL/GenBank/DDBJ databases">
        <title>Isolation and characterization of two novel species in the genus Thiomicrorhabdus.</title>
        <authorList>
            <person name="Mochizuki J."/>
            <person name="Kojima H."/>
            <person name="Fukui M."/>
        </authorList>
    </citation>
    <scope>NUCLEOTIDE SEQUENCE [LARGE SCALE GENOMIC DNA]</scope>
    <source>
        <strain evidence="3">aks77</strain>
    </source>
</reference>
<evidence type="ECO:0000259" key="1">
    <source>
        <dbReference type="Pfam" id="PF19489"/>
    </source>
</evidence>
<protein>
    <recommendedName>
        <fullName evidence="1">Transglycosylase SLT domain-containing protein</fullName>
    </recommendedName>
</protein>
<dbReference type="Gene3D" id="1.10.530.10">
    <property type="match status" value="1"/>
</dbReference>